<reference evidence="2" key="1">
    <citation type="submission" date="2016-10" db="EMBL/GenBank/DDBJ databases">
        <authorList>
            <person name="Varghese N."/>
            <person name="Submissions S."/>
        </authorList>
    </citation>
    <scope>NUCLEOTIDE SEQUENCE [LARGE SCALE GENOMIC DNA]</scope>
    <source>
        <strain evidence="2">DSM 9751</strain>
    </source>
</reference>
<sequence>MAKDKLSIWTVYERPLDHPENFVARRWEVTPEITPTGDVLLADDLNALREMLPAGLVRLERQPADDPVIVETWL</sequence>
<dbReference type="Proteomes" id="UP000198982">
    <property type="component" value="Unassembled WGS sequence"/>
</dbReference>
<evidence type="ECO:0000313" key="2">
    <source>
        <dbReference type="Proteomes" id="UP000198982"/>
    </source>
</evidence>
<dbReference type="EMBL" id="FNTJ01000003">
    <property type="protein sequence ID" value="SED34851.1"/>
    <property type="molecule type" value="Genomic_DNA"/>
</dbReference>
<organism evidence="1 2">
    <name type="scientific">Pseudomonas saponiphila</name>
    <dbReference type="NCBI Taxonomy" id="556534"/>
    <lineage>
        <taxon>Bacteria</taxon>
        <taxon>Pseudomonadati</taxon>
        <taxon>Pseudomonadota</taxon>
        <taxon>Gammaproteobacteria</taxon>
        <taxon>Pseudomonadales</taxon>
        <taxon>Pseudomonadaceae</taxon>
        <taxon>Pseudomonas</taxon>
    </lineage>
</organism>
<dbReference type="RefSeq" id="WP_092320854.1">
    <property type="nucleotide sequence ID" value="NZ_FNTJ01000003.1"/>
</dbReference>
<gene>
    <name evidence="1" type="ORF">SAMN05216178_6885</name>
</gene>
<accession>A0A1H4ZZD7</accession>
<proteinExistence type="predicted"/>
<dbReference type="AlphaFoldDB" id="A0A1H4ZZD7"/>
<keyword evidence="2" id="KW-1185">Reference proteome</keyword>
<name>A0A1H4ZZD7_9PSED</name>
<evidence type="ECO:0000313" key="1">
    <source>
        <dbReference type="EMBL" id="SED34851.1"/>
    </source>
</evidence>
<protein>
    <submittedName>
        <fullName evidence="1">Uncharacterized protein</fullName>
    </submittedName>
</protein>